<feature type="compositionally biased region" description="Basic and acidic residues" evidence="1">
    <location>
        <begin position="62"/>
        <end position="76"/>
    </location>
</feature>
<dbReference type="OrthoDB" id="1914651at2759"/>
<reference evidence="3" key="1">
    <citation type="journal article" date="2020" name="Plant Biotechnol. J.">
        <title>The pomegranate (Punica granatum L.) draft genome dissects genetic divergence between soft- and hard-seeded cultivars.</title>
        <authorList>
            <person name="Luo X."/>
            <person name="Li H."/>
            <person name="Wu Z."/>
            <person name="Yao W."/>
            <person name="Zhao P."/>
            <person name="Cao D."/>
            <person name="Yu H."/>
            <person name="Li K."/>
            <person name="Poudel K."/>
            <person name="Zhao D."/>
            <person name="Zhang F."/>
            <person name="Xia X."/>
            <person name="Chen L."/>
            <person name="Wang Q."/>
            <person name="Jing D."/>
            <person name="Cao S."/>
        </authorList>
    </citation>
    <scope>NUCLEOTIDE SEQUENCE [LARGE SCALE GENOMIC DNA]</scope>
    <source>
        <strain evidence="3">cv. Tunisia</strain>
    </source>
</reference>
<feature type="region of interest" description="Disordered" evidence="1">
    <location>
        <begin position="1"/>
        <end position="76"/>
    </location>
</feature>
<keyword evidence="2" id="KW-0472">Membrane</keyword>
<dbReference type="GeneID" id="116207672"/>
<proteinExistence type="predicted"/>
<keyword evidence="2" id="KW-0812">Transmembrane</keyword>
<reference evidence="4" key="2">
    <citation type="submission" date="2025-08" db="UniProtKB">
        <authorList>
            <consortium name="RefSeq"/>
        </authorList>
    </citation>
    <scope>IDENTIFICATION</scope>
    <source>
        <tissue evidence="4">Leaf</tissue>
    </source>
</reference>
<accession>A0A6P8DQD2</accession>
<evidence type="ECO:0000313" key="4">
    <source>
        <dbReference type="RefSeq" id="XP_031396584.1"/>
    </source>
</evidence>
<dbReference type="Proteomes" id="UP000515151">
    <property type="component" value="Chromosome 5"/>
</dbReference>
<dbReference type="PANTHER" id="PTHR36043:SF1">
    <property type="entry name" value="2,3-BISPHOSPHOGLYCERATE-INDEPENDENT PHOSPHOGLYCERATE MUTASE"/>
    <property type="match status" value="1"/>
</dbReference>
<keyword evidence="3" id="KW-1185">Reference proteome</keyword>
<name>A0A6P8DQD2_PUNGR</name>
<evidence type="ECO:0000313" key="3">
    <source>
        <dbReference type="Proteomes" id="UP000515151"/>
    </source>
</evidence>
<evidence type="ECO:0000256" key="1">
    <source>
        <dbReference type="SAM" id="MobiDB-lite"/>
    </source>
</evidence>
<protein>
    <submittedName>
        <fullName evidence="4">Uncharacterized protein LOC116207672</fullName>
    </submittedName>
</protein>
<feature type="compositionally biased region" description="Pro residues" evidence="1">
    <location>
        <begin position="28"/>
        <end position="40"/>
    </location>
</feature>
<gene>
    <name evidence="4" type="primary">LOC116207672</name>
</gene>
<feature type="compositionally biased region" description="Low complexity" evidence="1">
    <location>
        <begin position="12"/>
        <end position="27"/>
    </location>
</feature>
<sequence length="155" mass="17574">MDILSRFGGSASSHGLPSRSPHRSPLSPRLPSPPPTPPLLLKPYCSRRGPSSPRPQNNGDSNSDKKGENMSTDWDKAWSNFRKQGKKTIFSQFSPNKYVSWNPRRSEYPLSEEVDPIKRIERSNLRLWTSPQFTLVLAIILVTFLLIYTILAPLK</sequence>
<dbReference type="AlphaFoldDB" id="A0A6P8DQD2"/>
<dbReference type="RefSeq" id="XP_031396584.1">
    <property type="nucleotide sequence ID" value="XM_031540724.1"/>
</dbReference>
<evidence type="ECO:0000256" key="2">
    <source>
        <dbReference type="SAM" id="Phobius"/>
    </source>
</evidence>
<organism evidence="3 4">
    <name type="scientific">Punica granatum</name>
    <name type="common">Pomegranate</name>
    <dbReference type="NCBI Taxonomy" id="22663"/>
    <lineage>
        <taxon>Eukaryota</taxon>
        <taxon>Viridiplantae</taxon>
        <taxon>Streptophyta</taxon>
        <taxon>Embryophyta</taxon>
        <taxon>Tracheophyta</taxon>
        <taxon>Spermatophyta</taxon>
        <taxon>Magnoliopsida</taxon>
        <taxon>eudicotyledons</taxon>
        <taxon>Gunneridae</taxon>
        <taxon>Pentapetalae</taxon>
        <taxon>rosids</taxon>
        <taxon>malvids</taxon>
        <taxon>Myrtales</taxon>
        <taxon>Lythraceae</taxon>
        <taxon>Punica</taxon>
    </lineage>
</organism>
<dbReference type="PANTHER" id="PTHR36043">
    <property type="entry name" value="2,3-BISPHOSPHOGLYCERATE-INDEPENDENT PHOSPHOGLYCERATE MUTASE"/>
    <property type="match status" value="1"/>
</dbReference>
<feature type="transmembrane region" description="Helical" evidence="2">
    <location>
        <begin position="127"/>
        <end position="151"/>
    </location>
</feature>
<keyword evidence="2" id="KW-1133">Transmembrane helix</keyword>